<evidence type="ECO:0000256" key="2">
    <source>
        <dbReference type="PROSITE-ProRule" id="PRU00497"/>
    </source>
</evidence>
<dbReference type="InterPro" id="IPR000618">
    <property type="entry name" value="Insect_cuticle"/>
</dbReference>
<proteinExistence type="predicted"/>
<evidence type="ECO:0000313" key="5">
    <source>
        <dbReference type="Proteomes" id="UP001292094"/>
    </source>
</evidence>
<keyword evidence="5" id="KW-1185">Reference proteome</keyword>
<dbReference type="GO" id="GO:0062129">
    <property type="term" value="C:chitin-based extracellular matrix"/>
    <property type="evidence" value="ECO:0007669"/>
    <property type="project" value="TreeGrafter"/>
</dbReference>
<reference evidence="4" key="1">
    <citation type="submission" date="2023-11" db="EMBL/GenBank/DDBJ databases">
        <title>Genome assemblies of two species of porcelain crab, Petrolisthes cinctipes and Petrolisthes manimaculis (Anomura: Porcellanidae).</title>
        <authorList>
            <person name="Angst P."/>
        </authorList>
    </citation>
    <scope>NUCLEOTIDE SEQUENCE</scope>
    <source>
        <strain evidence="4">PB745_02</strain>
        <tissue evidence="4">Gill</tissue>
    </source>
</reference>
<feature type="compositionally biased region" description="Low complexity" evidence="3">
    <location>
        <begin position="38"/>
        <end position="54"/>
    </location>
</feature>
<sequence>MQSHTITVISVKSTHPTPPPAIHTKNHFNAFFSRSLKSSPPASQPATSPTSFSHTSSTLHLHYRYHGCPDLSRYREQRSGYSSGGSGSGSRNRATIVQDDRTQNAYGEYSFTYETSDGTYRQESGAQNDGQTSKGGWRYSSPEGRQVEINFVADQGGYQPSGNVLPVAPPLPYQRTQQFIH</sequence>
<dbReference type="PANTHER" id="PTHR10380">
    <property type="entry name" value="CUTICLE PROTEIN"/>
    <property type="match status" value="1"/>
</dbReference>
<feature type="region of interest" description="Disordered" evidence="3">
    <location>
        <begin position="119"/>
        <end position="139"/>
    </location>
</feature>
<gene>
    <name evidence="4" type="ORF">Pmani_016415</name>
</gene>
<keyword evidence="1 2" id="KW-0193">Cuticle</keyword>
<dbReference type="PROSITE" id="PS51155">
    <property type="entry name" value="CHIT_BIND_RR_2"/>
    <property type="match status" value="1"/>
</dbReference>
<evidence type="ECO:0000256" key="1">
    <source>
        <dbReference type="ARBA" id="ARBA00022460"/>
    </source>
</evidence>
<dbReference type="PANTHER" id="PTHR10380:SF173">
    <property type="entry name" value="CUTICULAR PROTEIN 47EF, ISOFORM C-RELATED"/>
    <property type="match status" value="1"/>
</dbReference>
<dbReference type="EMBL" id="JAWZYT010001440">
    <property type="protein sequence ID" value="KAK4312122.1"/>
    <property type="molecule type" value="Genomic_DNA"/>
</dbReference>
<accession>A0AAE1U6Q1</accession>
<feature type="region of interest" description="Disordered" evidence="3">
    <location>
        <begin position="1"/>
        <end position="54"/>
    </location>
</feature>
<evidence type="ECO:0000313" key="4">
    <source>
        <dbReference type="EMBL" id="KAK4312122.1"/>
    </source>
</evidence>
<feature type="compositionally biased region" description="Polar residues" evidence="3">
    <location>
        <begin position="1"/>
        <end position="15"/>
    </location>
</feature>
<dbReference type="AlphaFoldDB" id="A0AAE1U6Q1"/>
<dbReference type="PRINTS" id="PR00947">
    <property type="entry name" value="CUTICLE"/>
</dbReference>
<dbReference type="Proteomes" id="UP001292094">
    <property type="component" value="Unassembled WGS sequence"/>
</dbReference>
<feature type="compositionally biased region" description="Polar residues" evidence="3">
    <location>
        <begin position="119"/>
        <end position="134"/>
    </location>
</feature>
<dbReference type="GO" id="GO:0008010">
    <property type="term" value="F:structural constituent of chitin-based larval cuticle"/>
    <property type="evidence" value="ECO:0007669"/>
    <property type="project" value="TreeGrafter"/>
</dbReference>
<feature type="region of interest" description="Disordered" evidence="3">
    <location>
        <begin position="75"/>
        <end position="100"/>
    </location>
</feature>
<dbReference type="Pfam" id="PF00379">
    <property type="entry name" value="Chitin_bind_4"/>
    <property type="match status" value="1"/>
</dbReference>
<dbReference type="PROSITE" id="PS00233">
    <property type="entry name" value="CHIT_BIND_RR_1"/>
    <property type="match status" value="1"/>
</dbReference>
<comment type="caution">
    <text evidence="4">The sequence shown here is derived from an EMBL/GenBank/DDBJ whole genome shotgun (WGS) entry which is preliminary data.</text>
</comment>
<evidence type="ECO:0000256" key="3">
    <source>
        <dbReference type="SAM" id="MobiDB-lite"/>
    </source>
</evidence>
<name>A0AAE1U6Q1_9EUCA</name>
<dbReference type="InterPro" id="IPR031311">
    <property type="entry name" value="CHIT_BIND_RR_consensus"/>
</dbReference>
<dbReference type="InterPro" id="IPR050468">
    <property type="entry name" value="Cuticle_Struct_Prot"/>
</dbReference>
<organism evidence="4 5">
    <name type="scientific">Petrolisthes manimaculis</name>
    <dbReference type="NCBI Taxonomy" id="1843537"/>
    <lineage>
        <taxon>Eukaryota</taxon>
        <taxon>Metazoa</taxon>
        <taxon>Ecdysozoa</taxon>
        <taxon>Arthropoda</taxon>
        <taxon>Crustacea</taxon>
        <taxon>Multicrustacea</taxon>
        <taxon>Malacostraca</taxon>
        <taxon>Eumalacostraca</taxon>
        <taxon>Eucarida</taxon>
        <taxon>Decapoda</taxon>
        <taxon>Pleocyemata</taxon>
        <taxon>Anomura</taxon>
        <taxon>Galatheoidea</taxon>
        <taxon>Porcellanidae</taxon>
        <taxon>Petrolisthes</taxon>
    </lineage>
</organism>
<protein>
    <submittedName>
        <fullName evidence="4">Uncharacterized protein</fullName>
    </submittedName>
</protein>